<keyword evidence="2" id="KW-0677">Repeat</keyword>
<dbReference type="InterPro" id="IPR036322">
    <property type="entry name" value="WD40_repeat_dom_sf"/>
</dbReference>
<proteinExistence type="inferred from homology"/>
<dbReference type="PROSITE" id="PS50294">
    <property type="entry name" value="WD_REPEATS_REGION"/>
    <property type="match status" value="6"/>
</dbReference>
<dbReference type="InterPro" id="IPR015943">
    <property type="entry name" value="WD40/YVTN_repeat-like_dom_sf"/>
</dbReference>
<feature type="non-terminal residue" evidence="7">
    <location>
        <position position="1"/>
    </location>
</feature>
<dbReference type="EMBL" id="BLQM01000276">
    <property type="protein sequence ID" value="GMH80114.1"/>
    <property type="molecule type" value="Genomic_DNA"/>
</dbReference>
<accession>A0A9W7AY07</accession>
<dbReference type="InterPro" id="IPR007148">
    <property type="entry name" value="SSU_processome_Utp12"/>
</dbReference>
<reference evidence="8" key="1">
    <citation type="journal article" date="2023" name="Commun. Biol.">
        <title>Genome analysis of Parmales, the sister group of diatoms, reveals the evolutionary specialization of diatoms from phago-mixotrophs to photoautotrophs.</title>
        <authorList>
            <person name="Ban H."/>
            <person name="Sato S."/>
            <person name="Yoshikawa S."/>
            <person name="Yamada K."/>
            <person name="Nakamura Y."/>
            <person name="Ichinomiya M."/>
            <person name="Sato N."/>
            <person name="Blanc-Mathieu R."/>
            <person name="Endo H."/>
            <person name="Kuwata A."/>
            <person name="Ogata H."/>
        </authorList>
    </citation>
    <scope>NUCLEOTIDE SEQUENCE [LARGE SCALE GENOMIC DNA]</scope>
</reference>
<dbReference type="PANTHER" id="PTHR19853:SF0">
    <property type="entry name" value="WD REPEAT-CONTAINING PROTEIN 3"/>
    <property type="match status" value="1"/>
</dbReference>
<feature type="region of interest" description="Disordered" evidence="5">
    <location>
        <begin position="1039"/>
        <end position="1062"/>
    </location>
</feature>
<dbReference type="PROSITE" id="PS00678">
    <property type="entry name" value="WD_REPEATS_1"/>
    <property type="match status" value="2"/>
</dbReference>
<feature type="compositionally biased region" description="Acidic residues" evidence="5">
    <location>
        <begin position="603"/>
        <end position="620"/>
    </location>
</feature>
<dbReference type="GO" id="GO:0032040">
    <property type="term" value="C:small-subunit processome"/>
    <property type="evidence" value="ECO:0007669"/>
    <property type="project" value="TreeGrafter"/>
</dbReference>
<feature type="repeat" description="WD" evidence="4">
    <location>
        <begin position="720"/>
        <end position="761"/>
    </location>
</feature>
<feature type="repeat" description="WD" evidence="4">
    <location>
        <begin position="204"/>
        <end position="248"/>
    </location>
</feature>
<feature type="region of interest" description="Disordered" evidence="5">
    <location>
        <begin position="351"/>
        <end position="401"/>
    </location>
</feature>
<feature type="repeat" description="WD" evidence="4">
    <location>
        <begin position="472"/>
        <end position="512"/>
    </location>
</feature>
<dbReference type="InterPro" id="IPR020472">
    <property type="entry name" value="WD40_PAC1"/>
</dbReference>
<organism evidence="7 8">
    <name type="scientific">Triparma laevis f. inornata</name>
    <dbReference type="NCBI Taxonomy" id="1714386"/>
    <lineage>
        <taxon>Eukaryota</taxon>
        <taxon>Sar</taxon>
        <taxon>Stramenopiles</taxon>
        <taxon>Ochrophyta</taxon>
        <taxon>Bolidophyceae</taxon>
        <taxon>Parmales</taxon>
        <taxon>Triparmaceae</taxon>
        <taxon>Triparma</taxon>
    </lineage>
</organism>
<evidence type="ECO:0000256" key="3">
    <source>
        <dbReference type="ARBA" id="ARBA00038229"/>
    </source>
</evidence>
<feature type="repeat" description="WD" evidence="4">
    <location>
        <begin position="678"/>
        <end position="719"/>
    </location>
</feature>
<evidence type="ECO:0000313" key="7">
    <source>
        <dbReference type="EMBL" id="GMH80114.1"/>
    </source>
</evidence>
<dbReference type="Proteomes" id="UP001162640">
    <property type="component" value="Unassembled WGS sequence"/>
</dbReference>
<evidence type="ECO:0000256" key="2">
    <source>
        <dbReference type="ARBA" id="ARBA00022737"/>
    </source>
</evidence>
<dbReference type="PRINTS" id="PR00320">
    <property type="entry name" value="GPROTEINBRPT"/>
</dbReference>
<dbReference type="Pfam" id="PF25172">
    <property type="entry name" value="Beta-prop_WDR3_2nd"/>
    <property type="match status" value="1"/>
</dbReference>
<dbReference type="Gene3D" id="2.130.10.10">
    <property type="entry name" value="YVTN repeat-like/Quinoprotein amine dehydrogenase"/>
    <property type="match status" value="4"/>
</dbReference>
<feature type="non-terminal residue" evidence="7">
    <location>
        <position position="1062"/>
    </location>
</feature>
<dbReference type="SUPFAM" id="SSF50978">
    <property type="entry name" value="WD40 repeat-like"/>
    <property type="match status" value="2"/>
</dbReference>
<feature type="compositionally biased region" description="Low complexity" evidence="5">
    <location>
        <begin position="369"/>
        <end position="378"/>
    </location>
</feature>
<feature type="compositionally biased region" description="Acidic residues" evidence="5">
    <location>
        <begin position="833"/>
        <end position="843"/>
    </location>
</feature>
<dbReference type="Pfam" id="PF04003">
    <property type="entry name" value="Utp12"/>
    <property type="match status" value="1"/>
</dbReference>
<dbReference type="PANTHER" id="PTHR19853">
    <property type="entry name" value="WD REPEAT CONTAINING PROTEIN 3 WDR3"/>
    <property type="match status" value="1"/>
</dbReference>
<dbReference type="CDD" id="cd00200">
    <property type="entry name" value="WD40"/>
    <property type="match status" value="1"/>
</dbReference>
<feature type="region of interest" description="Disordered" evidence="5">
    <location>
        <begin position="825"/>
        <end position="845"/>
    </location>
</feature>
<evidence type="ECO:0000313" key="8">
    <source>
        <dbReference type="Proteomes" id="UP001162640"/>
    </source>
</evidence>
<dbReference type="GO" id="GO:0034388">
    <property type="term" value="C:Pwp2p-containing subcomplex of 90S preribosome"/>
    <property type="evidence" value="ECO:0007669"/>
    <property type="project" value="TreeGrafter"/>
</dbReference>
<keyword evidence="1 4" id="KW-0853">WD repeat</keyword>
<feature type="region of interest" description="Disordered" evidence="5">
    <location>
        <begin position="603"/>
        <end position="626"/>
    </location>
</feature>
<dbReference type="InterPro" id="IPR001680">
    <property type="entry name" value="WD40_rpt"/>
</dbReference>
<feature type="domain" description="Small-subunit processome Utp12" evidence="6">
    <location>
        <begin position="912"/>
        <end position="1011"/>
    </location>
</feature>
<evidence type="ECO:0000259" key="6">
    <source>
        <dbReference type="Pfam" id="PF04003"/>
    </source>
</evidence>
<comment type="similarity">
    <text evidence="3">Belongs to the WD repeat WDR3/UTP12 family.</text>
</comment>
<evidence type="ECO:0000256" key="1">
    <source>
        <dbReference type="ARBA" id="ARBA00022574"/>
    </source>
</evidence>
<evidence type="ECO:0000256" key="5">
    <source>
        <dbReference type="SAM" id="MobiDB-lite"/>
    </source>
</evidence>
<feature type="compositionally biased region" description="Basic residues" evidence="5">
    <location>
        <begin position="351"/>
        <end position="360"/>
    </location>
</feature>
<protein>
    <recommendedName>
        <fullName evidence="6">Small-subunit processome Utp12 domain-containing protein</fullName>
    </recommendedName>
</protein>
<dbReference type="Pfam" id="PF00400">
    <property type="entry name" value="WD40"/>
    <property type="match status" value="3"/>
</dbReference>
<feature type="repeat" description="WD" evidence="4">
    <location>
        <begin position="162"/>
        <end position="195"/>
    </location>
</feature>
<dbReference type="InterPro" id="IPR019775">
    <property type="entry name" value="WD40_repeat_CS"/>
</dbReference>
<dbReference type="GO" id="GO:0030490">
    <property type="term" value="P:maturation of SSU-rRNA"/>
    <property type="evidence" value="ECO:0007669"/>
    <property type="project" value="TreeGrafter"/>
</dbReference>
<dbReference type="AlphaFoldDB" id="A0A9W7AY07"/>
<dbReference type="InterPro" id="IPR051570">
    <property type="entry name" value="TBC1_cilium_biogenesis"/>
</dbReference>
<dbReference type="SMART" id="SM00320">
    <property type="entry name" value="WD40"/>
    <property type="match status" value="9"/>
</dbReference>
<feature type="compositionally biased region" description="Acidic residues" evidence="5">
    <location>
        <begin position="379"/>
        <end position="397"/>
    </location>
</feature>
<gene>
    <name evidence="7" type="ORF">TL16_g08411</name>
</gene>
<name>A0A9W7AY07_9STRA</name>
<sequence>MHRTHLRYECADTFGTCHSSPSTLSNTSVVLFPQSSSSSKSSQKSSQQSPLVLVPALSNLNLHDLRTGTIKTKLGHRYDSQFGTQKALNAGEATYAALYEEEEGEGEDARKHMVASGWTDGSVRVFMVDKEDLKTNDPPVNSLLDQNSTTPNYKNTEAPLTLTGHTGPITCLSFDTKNKRLSSGGVDGACVIWDVISESGLFRLTGHKAAVTNLKFYSPDVEHDYLISSSLDGHIKIWDLKAQHCLQTIVGHRSEVWSFDTTTSLDPTTNLPRHRLTSGASDNFLRSWSLSPPQENTDEVAKFLGSISRTSQEKSGVIKYHRNAGFMAAGYHASRDVEVYCFRSGEESKKRMKRRLRRRREKDGKVKVSKTVKGVLEDSSSDEEGEETTNDDDDNSEYDPNSIKTVDELTLSCLLRASAKVKGFEFLRNLEKGGGARIVVALATNAMEVHSVGKYVEGIDTPQSKKLNTLDMYGHSSPIRSLSISPDDTLACSVSKGSFKIWNVESRTCLRALPLTKNKQTLYGLCSAFVPETMLVVLGTKEGNLILVDYASGNVVSVQENAHEGAIWSLDVTKKYDEETGETIVLVMTGSADHMVKIWEVEEEGDDLSDEDEEEDEDEEKNSGPTLVHTQTLKMSDDVVSVKFSYAPETSKLLVFVSSLDSTVKVYFQDSLKFFLSLYGHKLPALALDCADDDTILASGGADKTLKIWGLDFGDCHRSMHGHTEAITGIKFVRKTHNFFSSSKDKSLRYWDADRFEQILLLDGHVSEVYSLAISKSGGFVLSAGMDRQVRVWERTHDMVFIEEEKEVALEKMYDKIHGARGEAKIGSKADDGEGMDDEEGDDGFGKSEAAVKKSVLSVAAGDRIFEAIDLADSETQEIVAVNSTNRARKARGEPEISVRSNPLMMNMDPPKYILWVLKTIKVADLEQALLILPVIKVERLIHYMVALLRQNAGVELCGKVAIFLIKTHKSQILSNHSMAGALKDLRNLLKLKLTKQRDALGYNLVAMKAVTRAAQERRNAKSDMREEVSAEDIWGNLGLGALSQPGAEDANALKAKKRQRA</sequence>
<feature type="repeat" description="WD" evidence="4">
    <location>
        <begin position="762"/>
        <end position="794"/>
    </location>
</feature>
<dbReference type="PROSITE" id="PS50082">
    <property type="entry name" value="WD_REPEATS_2"/>
    <property type="match status" value="6"/>
</dbReference>
<evidence type="ECO:0000256" key="4">
    <source>
        <dbReference type="PROSITE-ProRule" id="PRU00221"/>
    </source>
</evidence>
<dbReference type="GO" id="GO:0030515">
    <property type="term" value="F:snoRNA binding"/>
    <property type="evidence" value="ECO:0007669"/>
    <property type="project" value="TreeGrafter"/>
</dbReference>
<comment type="caution">
    <text evidence="7">The sequence shown here is derived from an EMBL/GenBank/DDBJ whole genome shotgun (WGS) entry which is preliminary data.</text>
</comment>